<feature type="domain" description="HTH cro/C1-type" evidence="1">
    <location>
        <begin position="8"/>
        <end position="37"/>
    </location>
</feature>
<dbReference type="InterPro" id="IPR010982">
    <property type="entry name" value="Lambda_DNA-bd_dom_sf"/>
</dbReference>
<dbReference type="CDD" id="cd00093">
    <property type="entry name" value="HTH_XRE"/>
    <property type="match status" value="1"/>
</dbReference>
<evidence type="ECO:0000313" key="2">
    <source>
        <dbReference type="EMBL" id="KAB2664181.1"/>
    </source>
</evidence>
<evidence type="ECO:0000313" key="3">
    <source>
        <dbReference type="Proteomes" id="UP000430843"/>
    </source>
</evidence>
<dbReference type="InterPro" id="IPR001387">
    <property type="entry name" value="Cro/C1-type_HTH"/>
</dbReference>
<reference evidence="2 3" key="1">
    <citation type="submission" date="2019-09" db="EMBL/GenBank/DDBJ databases">
        <title>Taxonomic organization of the family Brucellaceae based on a phylogenomic approach.</title>
        <authorList>
            <person name="Leclercq S."/>
            <person name="Cloeckaert A."/>
            <person name="Zygmunt M.S."/>
        </authorList>
    </citation>
    <scope>NUCLEOTIDE SEQUENCE [LARGE SCALE GENOMIC DNA]</scope>
    <source>
        <strain evidence="2 3">LMG 18957</strain>
    </source>
</reference>
<proteinExistence type="predicted"/>
<sequence length="80" mass="8417">MLTTGNQLKAARALIGVEQKEIAEASGVHVNTIRSMEASGLAPIAGRSQNVQAVQRALEAKGIEFLNHGKPGVRIKGVID</sequence>
<dbReference type="AlphaFoldDB" id="A0A833CK26"/>
<protein>
    <recommendedName>
        <fullName evidence="1">HTH cro/C1-type domain-containing protein</fullName>
    </recommendedName>
</protein>
<name>A0A833CK26_9HYPH</name>
<dbReference type="GO" id="GO:0003677">
    <property type="term" value="F:DNA binding"/>
    <property type="evidence" value="ECO:0007669"/>
    <property type="project" value="InterPro"/>
</dbReference>
<evidence type="ECO:0000259" key="1">
    <source>
        <dbReference type="PROSITE" id="PS50943"/>
    </source>
</evidence>
<gene>
    <name evidence="2" type="ORF">F9K91_14860</name>
</gene>
<accession>A0A833CK26</accession>
<dbReference type="Gene3D" id="1.10.260.40">
    <property type="entry name" value="lambda repressor-like DNA-binding domains"/>
    <property type="match status" value="1"/>
</dbReference>
<dbReference type="RefSeq" id="WP_151678087.1">
    <property type="nucleotide sequence ID" value="NZ_WBWA01000014.1"/>
</dbReference>
<keyword evidence="3" id="KW-1185">Reference proteome</keyword>
<dbReference type="Proteomes" id="UP000430843">
    <property type="component" value="Unassembled WGS sequence"/>
</dbReference>
<comment type="caution">
    <text evidence="2">The sequence shown here is derived from an EMBL/GenBank/DDBJ whole genome shotgun (WGS) entry which is preliminary data.</text>
</comment>
<organism evidence="2 3">
    <name type="scientific">Brucella tritici</name>
    <dbReference type="NCBI Taxonomy" id="94626"/>
    <lineage>
        <taxon>Bacteria</taxon>
        <taxon>Pseudomonadati</taxon>
        <taxon>Pseudomonadota</taxon>
        <taxon>Alphaproteobacteria</taxon>
        <taxon>Hyphomicrobiales</taxon>
        <taxon>Brucellaceae</taxon>
        <taxon>Brucella/Ochrobactrum group</taxon>
        <taxon>Brucella</taxon>
    </lineage>
</organism>
<dbReference type="EMBL" id="WBWA01000014">
    <property type="protein sequence ID" value="KAB2664181.1"/>
    <property type="molecule type" value="Genomic_DNA"/>
</dbReference>
<dbReference type="SUPFAM" id="SSF47413">
    <property type="entry name" value="lambda repressor-like DNA-binding domains"/>
    <property type="match status" value="1"/>
</dbReference>
<dbReference type="PROSITE" id="PS50943">
    <property type="entry name" value="HTH_CROC1"/>
    <property type="match status" value="1"/>
</dbReference>